<proteinExistence type="predicted"/>
<keyword evidence="2" id="KW-1185">Reference proteome</keyword>
<protein>
    <submittedName>
        <fullName evidence="1">Uncharacterized protein</fullName>
    </submittedName>
</protein>
<feature type="non-terminal residue" evidence="1">
    <location>
        <position position="82"/>
    </location>
</feature>
<evidence type="ECO:0000313" key="2">
    <source>
        <dbReference type="Proteomes" id="UP000649617"/>
    </source>
</evidence>
<evidence type="ECO:0000313" key="1">
    <source>
        <dbReference type="EMBL" id="CAE7502262.1"/>
    </source>
</evidence>
<dbReference type="Proteomes" id="UP000649617">
    <property type="component" value="Unassembled WGS sequence"/>
</dbReference>
<organism evidence="1 2">
    <name type="scientific">Symbiodinium pilosum</name>
    <name type="common">Dinoflagellate</name>
    <dbReference type="NCBI Taxonomy" id="2952"/>
    <lineage>
        <taxon>Eukaryota</taxon>
        <taxon>Sar</taxon>
        <taxon>Alveolata</taxon>
        <taxon>Dinophyceae</taxon>
        <taxon>Suessiales</taxon>
        <taxon>Symbiodiniaceae</taxon>
        <taxon>Symbiodinium</taxon>
    </lineage>
</organism>
<gene>
    <name evidence="1" type="ORF">SPIL2461_LOCUS13001</name>
</gene>
<sequence>MFSLRLNEAAAFQAVLRRRFSQLIQLQLQDYDNTVLVASSAPLDPDQLAHDLRQSEVLGAAASRLEVSRPSPVSRHRLRRVQ</sequence>
<reference evidence="1" key="1">
    <citation type="submission" date="2021-02" db="EMBL/GenBank/DDBJ databases">
        <authorList>
            <person name="Dougan E. K."/>
            <person name="Rhodes N."/>
            <person name="Thang M."/>
            <person name="Chan C."/>
        </authorList>
    </citation>
    <scope>NUCLEOTIDE SEQUENCE</scope>
</reference>
<accession>A0A812T1Z9</accession>
<comment type="caution">
    <text evidence="1">The sequence shown here is derived from an EMBL/GenBank/DDBJ whole genome shotgun (WGS) entry which is preliminary data.</text>
</comment>
<dbReference type="EMBL" id="CAJNIZ010027779">
    <property type="protein sequence ID" value="CAE7502262.1"/>
    <property type="molecule type" value="Genomic_DNA"/>
</dbReference>
<name>A0A812T1Z9_SYMPI</name>
<dbReference type="AlphaFoldDB" id="A0A812T1Z9"/>